<reference evidence="2 3" key="1">
    <citation type="journal article" date="2020" name="Cell">
        <title>Large-Scale Comparative Analyses of Tick Genomes Elucidate Their Genetic Diversity and Vector Capacities.</title>
        <authorList>
            <consortium name="Tick Genome and Microbiome Consortium (TIGMIC)"/>
            <person name="Jia N."/>
            <person name="Wang J."/>
            <person name="Shi W."/>
            <person name="Du L."/>
            <person name="Sun Y."/>
            <person name="Zhan W."/>
            <person name="Jiang J.F."/>
            <person name="Wang Q."/>
            <person name="Zhang B."/>
            <person name="Ji P."/>
            <person name="Bell-Sakyi L."/>
            <person name="Cui X.M."/>
            <person name="Yuan T.T."/>
            <person name="Jiang B.G."/>
            <person name="Yang W.F."/>
            <person name="Lam T.T."/>
            <person name="Chang Q.C."/>
            <person name="Ding S.J."/>
            <person name="Wang X.J."/>
            <person name="Zhu J.G."/>
            <person name="Ruan X.D."/>
            <person name="Zhao L."/>
            <person name="Wei J.T."/>
            <person name="Ye R.Z."/>
            <person name="Que T.C."/>
            <person name="Du C.H."/>
            <person name="Zhou Y.H."/>
            <person name="Cheng J.X."/>
            <person name="Dai P.F."/>
            <person name="Guo W.B."/>
            <person name="Han X.H."/>
            <person name="Huang E.J."/>
            <person name="Li L.F."/>
            <person name="Wei W."/>
            <person name="Gao Y.C."/>
            <person name="Liu J.Z."/>
            <person name="Shao H.Z."/>
            <person name="Wang X."/>
            <person name="Wang C.C."/>
            <person name="Yang T.C."/>
            <person name="Huo Q.B."/>
            <person name="Li W."/>
            <person name="Chen H.Y."/>
            <person name="Chen S.E."/>
            <person name="Zhou L.G."/>
            <person name="Ni X.B."/>
            <person name="Tian J.H."/>
            <person name="Sheng Y."/>
            <person name="Liu T."/>
            <person name="Pan Y.S."/>
            <person name="Xia L.Y."/>
            <person name="Li J."/>
            <person name="Zhao F."/>
            <person name="Cao W.C."/>
        </authorList>
    </citation>
    <scope>NUCLEOTIDE SEQUENCE [LARGE SCALE GENOMIC DNA]</scope>
    <source>
        <strain evidence="2">HaeL-2018</strain>
    </source>
</reference>
<dbReference type="InterPro" id="IPR032675">
    <property type="entry name" value="LRR_dom_sf"/>
</dbReference>
<evidence type="ECO:0000256" key="1">
    <source>
        <dbReference type="ARBA" id="ARBA00022737"/>
    </source>
</evidence>
<dbReference type="PANTHER" id="PTHR24111:SF0">
    <property type="entry name" value="LEUCINE-RICH REPEAT-CONTAINING PROTEIN"/>
    <property type="match status" value="1"/>
</dbReference>
<gene>
    <name evidence="2" type="ORF">HPB48_017063</name>
</gene>
<keyword evidence="1" id="KW-0677">Repeat</keyword>
<dbReference type="OMA" id="WVEWESA"/>
<keyword evidence="3" id="KW-1185">Reference proteome</keyword>
<sequence length="706" mass="77918">MGTQACHSYPVWPANLLGTSSGATLPVSRNSFTTPALEDTKGCFTAPRSGLTGPARQPSSKHCQIVSRVSVWNELLCHARLQLREVCGTRGQLALVAADTRCLPKPTEEKKTQAVALVHWLLAAHRCVAAVDISVSEGHDELIRDPFWANSSIETLKFDSGSIENRQNLFTFVSFLGRLEELECTTYRGCADDCLVGALGSLLRSTTSLRSLKLSALRVEKKWAYHLVEDLSSNSTVKELSLHASVADCTTFQEYLQCAVNLTSLSGSLEAILTGLIGNASITDVRLEDFWVEWESAELVFKVLAQNPLLRNFHLTFSMCTLFSEPSSNYRLWVAALEETGALEEVTLPIDILRPQEWEAVFRAVSTNESIKRVTIQQDNVPLRSSLPELCRVLRESGADGKALLRSCITDDIDVLSCKAFTLALASWRFFPDTAQVLKVVRYLPSLSHITSLKLEVKATDFVGELVSTLAEYIRSTCTLQKLSLQTWGQGESDSWKAFVQSLSENESVEKLEVFACTVTHDNAEGFADLVHASRTISTLGFNVSCPCEVGAFVRRLSQAVRNNYTLLNIVFHGEVPRNSVTNWFTVWDTARRNAGLVALAAEFVAGSRRDGYCAQALELVSSHPALVKEITKLAAVTETEASAMVKKRLGDIASMLAFMQKAGIVKNKLECHPPVDKQLQLDDLNEDCLRLLRSFLKISDVRGVM</sequence>
<comment type="caution">
    <text evidence="2">The sequence shown here is derived from an EMBL/GenBank/DDBJ whole genome shotgun (WGS) entry which is preliminary data.</text>
</comment>
<dbReference type="PANTHER" id="PTHR24111">
    <property type="entry name" value="LEUCINE-RICH REPEAT-CONTAINING PROTEIN 34"/>
    <property type="match status" value="1"/>
</dbReference>
<dbReference type="SUPFAM" id="SSF52047">
    <property type="entry name" value="RNI-like"/>
    <property type="match status" value="1"/>
</dbReference>
<dbReference type="OrthoDB" id="6491790at2759"/>
<proteinExistence type="predicted"/>
<organism evidence="2 3">
    <name type="scientific">Haemaphysalis longicornis</name>
    <name type="common">Bush tick</name>
    <dbReference type="NCBI Taxonomy" id="44386"/>
    <lineage>
        <taxon>Eukaryota</taxon>
        <taxon>Metazoa</taxon>
        <taxon>Ecdysozoa</taxon>
        <taxon>Arthropoda</taxon>
        <taxon>Chelicerata</taxon>
        <taxon>Arachnida</taxon>
        <taxon>Acari</taxon>
        <taxon>Parasitiformes</taxon>
        <taxon>Ixodida</taxon>
        <taxon>Ixodoidea</taxon>
        <taxon>Ixodidae</taxon>
        <taxon>Haemaphysalinae</taxon>
        <taxon>Haemaphysalis</taxon>
    </lineage>
</organism>
<dbReference type="InterPro" id="IPR052201">
    <property type="entry name" value="LRR-containing_regulator"/>
</dbReference>
<dbReference type="EMBL" id="JABSTR010000011">
    <property type="protein sequence ID" value="KAH9381658.1"/>
    <property type="molecule type" value="Genomic_DNA"/>
</dbReference>
<dbReference type="Gene3D" id="3.80.10.10">
    <property type="entry name" value="Ribonuclease Inhibitor"/>
    <property type="match status" value="2"/>
</dbReference>
<evidence type="ECO:0000313" key="2">
    <source>
        <dbReference type="EMBL" id="KAH9381658.1"/>
    </source>
</evidence>
<name>A0A9J6H1Q3_HAELO</name>
<dbReference type="VEuPathDB" id="VectorBase:HLOH_052454"/>
<dbReference type="Proteomes" id="UP000821853">
    <property type="component" value="Chromosome 9"/>
</dbReference>
<protein>
    <submittedName>
        <fullName evidence="2">Uncharacterized protein</fullName>
    </submittedName>
</protein>
<dbReference type="AlphaFoldDB" id="A0A9J6H1Q3"/>
<accession>A0A9J6H1Q3</accession>
<evidence type="ECO:0000313" key="3">
    <source>
        <dbReference type="Proteomes" id="UP000821853"/>
    </source>
</evidence>